<sequence>MVNGANLEPMWKDSFDGLMDKYGSTINHYHRVDLHRTLREMAQESSGAAKGKPATIRLATKVREVDVGDGVIGFDDGTSVRKDLVVIADGIKSRFVSYITGQDEPLVRNGRSVYRCLVPFNEINKEARLREIFQRQAPGFWVPFTPTSATYVVTYPCHSNSVLNVALIHPSLPHQISSPDSWHEPATIENALEAVKAHHTTIHELIAKTPDVRAHTLFRREPLSRLTRGKAVLVGDAAHILQPTHAQGGTMAVEEGVVLEILFSGLSDRRQVLRRLEAYNELLSKRVQLTQYLSDSLPGRGDIARRKAESLALETGDDLPADDSMQFSEPWRDFFYRRDVMQDAEDAVKGMI</sequence>
<dbReference type="PANTHER" id="PTHR13789:SF215">
    <property type="entry name" value="FAD-BINDING DOMAIN-CONTAINING PROTEIN-RELATED"/>
    <property type="match status" value="1"/>
</dbReference>
<feature type="domain" description="FAD-binding" evidence="6">
    <location>
        <begin position="75"/>
        <end position="262"/>
    </location>
</feature>
<dbReference type="Proteomes" id="UP001345013">
    <property type="component" value="Unassembled WGS sequence"/>
</dbReference>
<gene>
    <name evidence="7" type="ORF">LTR24_008964</name>
</gene>
<comment type="caution">
    <text evidence="7">The sequence shown here is derived from an EMBL/GenBank/DDBJ whole genome shotgun (WGS) entry which is preliminary data.</text>
</comment>
<evidence type="ECO:0000256" key="5">
    <source>
        <dbReference type="ARBA" id="ARBA00023033"/>
    </source>
</evidence>
<dbReference type="Pfam" id="PF01494">
    <property type="entry name" value="FAD_binding_3"/>
    <property type="match status" value="1"/>
</dbReference>
<dbReference type="PRINTS" id="PR00420">
    <property type="entry name" value="RNGMNOXGNASE"/>
</dbReference>
<evidence type="ECO:0000256" key="2">
    <source>
        <dbReference type="ARBA" id="ARBA00022630"/>
    </source>
</evidence>
<dbReference type="InterPro" id="IPR036188">
    <property type="entry name" value="FAD/NAD-bd_sf"/>
</dbReference>
<dbReference type="Gene3D" id="3.50.50.60">
    <property type="entry name" value="FAD/NAD(P)-binding domain"/>
    <property type="match status" value="1"/>
</dbReference>
<dbReference type="SUPFAM" id="SSF54373">
    <property type="entry name" value="FAD-linked reductases, C-terminal domain"/>
    <property type="match status" value="1"/>
</dbReference>
<dbReference type="InterPro" id="IPR050493">
    <property type="entry name" value="FAD-dep_Monooxygenase_BioMet"/>
</dbReference>
<organism evidence="7 8">
    <name type="scientific">Lithohypha guttulata</name>
    <dbReference type="NCBI Taxonomy" id="1690604"/>
    <lineage>
        <taxon>Eukaryota</taxon>
        <taxon>Fungi</taxon>
        <taxon>Dikarya</taxon>
        <taxon>Ascomycota</taxon>
        <taxon>Pezizomycotina</taxon>
        <taxon>Eurotiomycetes</taxon>
        <taxon>Chaetothyriomycetidae</taxon>
        <taxon>Chaetothyriales</taxon>
        <taxon>Trichomeriaceae</taxon>
        <taxon>Lithohypha</taxon>
    </lineage>
</organism>
<comment type="similarity">
    <text evidence="1">Belongs to the paxM FAD-dependent monooxygenase family.</text>
</comment>
<dbReference type="InterPro" id="IPR002938">
    <property type="entry name" value="FAD-bd"/>
</dbReference>
<keyword evidence="3" id="KW-0274">FAD</keyword>
<keyword evidence="8" id="KW-1185">Reference proteome</keyword>
<evidence type="ECO:0000259" key="6">
    <source>
        <dbReference type="Pfam" id="PF01494"/>
    </source>
</evidence>
<reference evidence="7 8" key="1">
    <citation type="submission" date="2023-08" db="EMBL/GenBank/DDBJ databases">
        <title>Black Yeasts Isolated from many extreme environments.</title>
        <authorList>
            <person name="Coleine C."/>
            <person name="Stajich J.E."/>
            <person name="Selbmann L."/>
        </authorList>
    </citation>
    <scope>NUCLEOTIDE SEQUENCE [LARGE SCALE GENOMIC DNA]</scope>
    <source>
        <strain evidence="7 8">CCFEE 5885</strain>
    </source>
</reference>
<accession>A0ABR0JYF8</accession>
<evidence type="ECO:0000256" key="1">
    <source>
        <dbReference type="ARBA" id="ARBA00007992"/>
    </source>
</evidence>
<protein>
    <recommendedName>
        <fullName evidence="6">FAD-binding domain-containing protein</fullName>
    </recommendedName>
</protein>
<keyword evidence="2" id="KW-0285">Flavoprotein</keyword>
<keyword evidence="4" id="KW-0560">Oxidoreductase</keyword>
<evidence type="ECO:0000313" key="7">
    <source>
        <dbReference type="EMBL" id="KAK5079770.1"/>
    </source>
</evidence>
<name>A0ABR0JYF8_9EURO</name>
<evidence type="ECO:0000313" key="8">
    <source>
        <dbReference type="Proteomes" id="UP001345013"/>
    </source>
</evidence>
<evidence type="ECO:0000256" key="3">
    <source>
        <dbReference type="ARBA" id="ARBA00022827"/>
    </source>
</evidence>
<proteinExistence type="inferred from homology"/>
<dbReference type="EMBL" id="JAVRRG010000173">
    <property type="protein sequence ID" value="KAK5079770.1"/>
    <property type="molecule type" value="Genomic_DNA"/>
</dbReference>
<dbReference type="SUPFAM" id="SSF51905">
    <property type="entry name" value="FAD/NAD(P)-binding domain"/>
    <property type="match status" value="1"/>
</dbReference>
<keyword evidence="5" id="KW-0503">Monooxygenase</keyword>
<dbReference type="PANTHER" id="PTHR13789">
    <property type="entry name" value="MONOOXYGENASE"/>
    <property type="match status" value="1"/>
</dbReference>
<evidence type="ECO:0000256" key="4">
    <source>
        <dbReference type="ARBA" id="ARBA00023002"/>
    </source>
</evidence>